<organism evidence="2 3">
    <name type="scientific">Sulfuracidifex tepidarius</name>
    <dbReference type="NCBI Taxonomy" id="1294262"/>
    <lineage>
        <taxon>Archaea</taxon>
        <taxon>Thermoproteota</taxon>
        <taxon>Thermoprotei</taxon>
        <taxon>Sulfolobales</taxon>
        <taxon>Sulfolobaceae</taxon>
        <taxon>Sulfuracidifex</taxon>
    </lineage>
</organism>
<accession>A0A510E4H1</accession>
<keyword evidence="1" id="KW-0472">Membrane</keyword>
<dbReference type="EMBL" id="AP018930">
    <property type="protein sequence ID" value="BBG26948.1"/>
    <property type="molecule type" value="Genomic_DNA"/>
</dbReference>
<dbReference type="Proteomes" id="UP000325030">
    <property type="component" value="Chromosome"/>
</dbReference>
<keyword evidence="1" id="KW-0812">Transmembrane</keyword>
<evidence type="ECO:0000256" key="1">
    <source>
        <dbReference type="SAM" id="Phobius"/>
    </source>
</evidence>
<name>A0A510E4H1_9CREN</name>
<sequence>MKAILIISLIFFLLLSSMMAFSGSLPQAMMYSESRQTSISSYVLNFTFEGQSVFPVTFNLSSSLDAIVVTFNCSLINAKVSPSTVSIQNRSVLIPYYILPSNSTPLKIKMMSKEVNGTLTVKVIEPDVNITSFLENNTGHSSSLPDQSEKQTDLNSHYLVLLFIIPLIVYILLVYVNKRK</sequence>
<feature type="transmembrane region" description="Helical" evidence="1">
    <location>
        <begin position="158"/>
        <end position="176"/>
    </location>
</feature>
<proteinExistence type="predicted"/>
<gene>
    <name evidence="2" type="ORF">IC007_1475</name>
</gene>
<keyword evidence="1" id="KW-1133">Transmembrane helix</keyword>
<dbReference type="RefSeq" id="WP_149564836.1">
    <property type="nucleotide sequence ID" value="NZ_AP018930.1"/>
</dbReference>
<reference evidence="3" key="1">
    <citation type="submission" date="2018-09" db="EMBL/GenBank/DDBJ databases">
        <title>Complete Genome Sequencing of Sulfolobus sp. JCM 16834.</title>
        <authorList>
            <person name="Kato S."/>
            <person name="Itoh T."/>
            <person name="Ohkuma M."/>
        </authorList>
    </citation>
    <scope>NUCLEOTIDE SEQUENCE [LARGE SCALE GENOMIC DNA]</scope>
    <source>
        <strain evidence="3">IC-007</strain>
    </source>
</reference>
<evidence type="ECO:0000313" key="3">
    <source>
        <dbReference type="Proteomes" id="UP000325030"/>
    </source>
</evidence>
<protein>
    <submittedName>
        <fullName evidence="2">Uncharacterized protein</fullName>
    </submittedName>
</protein>
<evidence type="ECO:0000313" key="2">
    <source>
        <dbReference type="EMBL" id="BBG26948.1"/>
    </source>
</evidence>
<dbReference type="GeneID" id="41717813"/>
<dbReference type="AlphaFoldDB" id="A0A510E4H1"/>